<dbReference type="NCBIfam" id="NF003814">
    <property type="entry name" value="PRK05406.1-3"/>
    <property type="match status" value="1"/>
</dbReference>
<dbReference type="SUPFAM" id="SSF88713">
    <property type="entry name" value="Glycoside hydrolase/deacetylase"/>
    <property type="match status" value="1"/>
</dbReference>
<proteinExistence type="predicted"/>
<dbReference type="PANTHER" id="PTHR30292:SF0">
    <property type="entry name" value="5-OXOPROLINASE SUBUNIT A"/>
    <property type="match status" value="1"/>
</dbReference>
<dbReference type="InterPro" id="IPR005501">
    <property type="entry name" value="LamB/YcsF/PxpA-like"/>
</dbReference>
<evidence type="ECO:0008006" key="3">
    <source>
        <dbReference type="Google" id="ProtNLM"/>
    </source>
</evidence>
<dbReference type="Proteomes" id="UP000288859">
    <property type="component" value="Unassembled WGS sequence"/>
</dbReference>
<dbReference type="PANTHER" id="PTHR30292">
    <property type="entry name" value="UNCHARACTERIZED PROTEIN YBGL-RELATED"/>
    <property type="match status" value="1"/>
</dbReference>
<dbReference type="Pfam" id="PF03746">
    <property type="entry name" value="LamB_YcsF"/>
    <property type="match status" value="1"/>
</dbReference>
<sequence>MALKKYEINCDMGEGFGRWKMGPDEELMKVVDVANIACGFHAGDPSIMRNVVRMTKEHGVKAGAHPGLQDLFGFGRRKMEIDPEDMYAMVLYQVGALKAIMDAEGVELHHIKPHGELFFYMQRDLTIMRAVLKACKLFNVPVYGAKSMDEKQMCEELGILFIEEVYVDIDYGSKGQLIPVAQSQKASPDDVYRRTLSMGLTDTTIDQDGNELRMGFDKQCFSVCIHSDMPTALENAKASRRAVDEINTKKGLV</sequence>
<dbReference type="NCBIfam" id="NF003816">
    <property type="entry name" value="PRK05406.1-5"/>
    <property type="match status" value="1"/>
</dbReference>
<dbReference type="Gene3D" id="3.20.20.370">
    <property type="entry name" value="Glycoside hydrolase/deacetylase"/>
    <property type="match status" value="1"/>
</dbReference>
<dbReference type="EMBL" id="NAJM01000067">
    <property type="protein sequence ID" value="RVX66192.1"/>
    <property type="molecule type" value="Genomic_DNA"/>
</dbReference>
<dbReference type="OrthoDB" id="5295431at2759"/>
<dbReference type="InterPro" id="IPR011330">
    <property type="entry name" value="Glyco_hydro/deAcase_b/a-brl"/>
</dbReference>
<evidence type="ECO:0000313" key="1">
    <source>
        <dbReference type="EMBL" id="RVX66192.1"/>
    </source>
</evidence>
<evidence type="ECO:0000313" key="2">
    <source>
        <dbReference type="Proteomes" id="UP000288859"/>
    </source>
</evidence>
<dbReference type="GO" id="GO:0005975">
    <property type="term" value="P:carbohydrate metabolic process"/>
    <property type="evidence" value="ECO:0007669"/>
    <property type="project" value="InterPro"/>
</dbReference>
<protein>
    <recommendedName>
        <fullName evidence="3">Lactam utilization protein lamB</fullName>
    </recommendedName>
</protein>
<name>A0A438MSL9_EXOME</name>
<accession>A0A438MSL9</accession>
<organism evidence="1 2">
    <name type="scientific">Exophiala mesophila</name>
    <name type="common">Black yeast-like fungus</name>
    <dbReference type="NCBI Taxonomy" id="212818"/>
    <lineage>
        <taxon>Eukaryota</taxon>
        <taxon>Fungi</taxon>
        <taxon>Dikarya</taxon>
        <taxon>Ascomycota</taxon>
        <taxon>Pezizomycotina</taxon>
        <taxon>Eurotiomycetes</taxon>
        <taxon>Chaetothyriomycetidae</taxon>
        <taxon>Chaetothyriales</taxon>
        <taxon>Herpotrichiellaceae</taxon>
        <taxon>Exophiala</taxon>
    </lineage>
</organism>
<gene>
    <name evidence="1" type="ORF">B0A52_10084</name>
</gene>
<comment type="caution">
    <text evidence="1">The sequence shown here is derived from an EMBL/GenBank/DDBJ whole genome shotgun (WGS) entry which is preliminary data.</text>
</comment>
<dbReference type="CDD" id="cd11665">
    <property type="entry name" value="LamB_like"/>
    <property type="match status" value="1"/>
</dbReference>
<dbReference type="AlphaFoldDB" id="A0A438MSL9"/>
<reference evidence="1 2" key="1">
    <citation type="submission" date="2017-03" db="EMBL/GenBank/DDBJ databases">
        <title>Genomes of endolithic fungi from Antarctica.</title>
        <authorList>
            <person name="Coleine C."/>
            <person name="Masonjones S."/>
            <person name="Stajich J.E."/>
        </authorList>
    </citation>
    <scope>NUCLEOTIDE SEQUENCE [LARGE SCALE GENOMIC DNA]</scope>
    <source>
        <strain evidence="1 2">CCFEE 6314</strain>
    </source>
</reference>